<keyword evidence="1" id="KW-0732">Signal</keyword>
<feature type="non-terminal residue" evidence="2">
    <location>
        <position position="1"/>
    </location>
</feature>
<feature type="non-terminal residue" evidence="2">
    <location>
        <position position="89"/>
    </location>
</feature>
<accession>A0AAV5SJQ7</accession>
<organism evidence="2 3">
    <name type="scientific">Pristionchus entomophagus</name>
    <dbReference type="NCBI Taxonomy" id="358040"/>
    <lineage>
        <taxon>Eukaryota</taxon>
        <taxon>Metazoa</taxon>
        <taxon>Ecdysozoa</taxon>
        <taxon>Nematoda</taxon>
        <taxon>Chromadorea</taxon>
        <taxon>Rhabditida</taxon>
        <taxon>Rhabditina</taxon>
        <taxon>Diplogasteromorpha</taxon>
        <taxon>Diplogasteroidea</taxon>
        <taxon>Neodiplogasteridae</taxon>
        <taxon>Pristionchus</taxon>
    </lineage>
</organism>
<evidence type="ECO:0000313" key="3">
    <source>
        <dbReference type="Proteomes" id="UP001432027"/>
    </source>
</evidence>
<dbReference type="AlphaFoldDB" id="A0AAV5SJQ7"/>
<feature type="chain" id="PRO_5043316135" evidence="1">
    <location>
        <begin position="34"/>
        <end position="89"/>
    </location>
</feature>
<evidence type="ECO:0000256" key="1">
    <source>
        <dbReference type="SAM" id="SignalP"/>
    </source>
</evidence>
<feature type="signal peptide" evidence="1">
    <location>
        <begin position="1"/>
        <end position="33"/>
    </location>
</feature>
<proteinExistence type="predicted"/>
<dbReference type="EMBL" id="BTSX01000002">
    <property type="protein sequence ID" value="GMS83577.1"/>
    <property type="molecule type" value="Genomic_DNA"/>
</dbReference>
<keyword evidence="3" id="KW-1185">Reference proteome</keyword>
<comment type="caution">
    <text evidence="2">The sequence shown here is derived from an EMBL/GenBank/DDBJ whole genome shotgun (WGS) entry which is preliminary data.</text>
</comment>
<dbReference type="Proteomes" id="UP001432027">
    <property type="component" value="Unassembled WGS sequence"/>
</dbReference>
<protein>
    <submittedName>
        <fullName evidence="2">Uncharacterized protein</fullName>
    </submittedName>
</protein>
<evidence type="ECO:0000313" key="2">
    <source>
        <dbReference type="EMBL" id="GMS83577.1"/>
    </source>
</evidence>
<name>A0AAV5SJQ7_9BILA</name>
<reference evidence="2" key="1">
    <citation type="submission" date="2023-10" db="EMBL/GenBank/DDBJ databases">
        <title>Genome assembly of Pristionchus species.</title>
        <authorList>
            <person name="Yoshida K."/>
            <person name="Sommer R.J."/>
        </authorList>
    </citation>
    <scope>NUCLEOTIDE SEQUENCE</scope>
    <source>
        <strain evidence="2">RS0144</strain>
    </source>
</reference>
<sequence>SHSNFVASSLRSIFTMKLLFVLTLLTLLGCVIGENLKEPCKMCIEGACHDVSESPEKNYTRNCGNVGCIYCPLNALYLKKLNKTVICCN</sequence>
<gene>
    <name evidence="2" type="ORF">PENTCL1PPCAC_5752</name>
</gene>